<proteinExistence type="predicted"/>
<name>A0A3L6SXL2_PANMI</name>
<evidence type="ECO:0000313" key="2">
    <source>
        <dbReference type="EMBL" id="RLN28014.1"/>
    </source>
</evidence>
<organism evidence="2 3">
    <name type="scientific">Panicum miliaceum</name>
    <name type="common">Proso millet</name>
    <name type="synonym">Broomcorn millet</name>
    <dbReference type="NCBI Taxonomy" id="4540"/>
    <lineage>
        <taxon>Eukaryota</taxon>
        <taxon>Viridiplantae</taxon>
        <taxon>Streptophyta</taxon>
        <taxon>Embryophyta</taxon>
        <taxon>Tracheophyta</taxon>
        <taxon>Spermatophyta</taxon>
        <taxon>Magnoliopsida</taxon>
        <taxon>Liliopsida</taxon>
        <taxon>Poales</taxon>
        <taxon>Poaceae</taxon>
        <taxon>PACMAD clade</taxon>
        <taxon>Panicoideae</taxon>
        <taxon>Panicodae</taxon>
        <taxon>Paniceae</taxon>
        <taxon>Panicinae</taxon>
        <taxon>Panicum</taxon>
        <taxon>Panicum sect. Panicum</taxon>
    </lineage>
</organism>
<evidence type="ECO:0000256" key="1">
    <source>
        <dbReference type="SAM" id="MobiDB-lite"/>
    </source>
</evidence>
<sequence>MSTQSQIIIYYGIDEIVHGSSGVDLSSFPHISVEHPNPECANIRDLRDWFVAMFQMHGNLYSDTVHCLYLRGINPAIYELRVANWNYKWRKWVEWCRRCNIPLTILVQPCPKEVFGEASSSQPAENESGSCSDVPFDQLEIREEGRRQ</sequence>
<feature type="compositionally biased region" description="Basic and acidic residues" evidence="1">
    <location>
        <begin position="139"/>
        <end position="148"/>
    </location>
</feature>
<protein>
    <submittedName>
        <fullName evidence="2">Uncharacterized protein</fullName>
    </submittedName>
</protein>
<evidence type="ECO:0000313" key="3">
    <source>
        <dbReference type="Proteomes" id="UP000275267"/>
    </source>
</evidence>
<accession>A0A3L6SXL2</accession>
<dbReference type="Proteomes" id="UP000275267">
    <property type="component" value="Unassembled WGS sequence"/>
</dbReference>
<dbReference type="EMBL" id="PQIB02000003">
    <property type="protein sequence ID" value="RLN28014.1"/>
    <property type="molecule type" value="Genomic_DNA"/>
</dbReference>
<dbReference type="AlphaFoldDB" id="A0A3L6SXL2"/>
<gene>
    <name evidence="2" type="ORF">C2845_PM05G35980</name>
</gene>
<keyword evidence="3" id="KW-1185">Reference proteome</keyword>
<reference evidence="3" key="1">
    <citation type="journal article" date="2019" name="Nat. Commun.">
        <title>The genome of broomcorn millet.</title>
        <authorList>
            <person name="Zou C."/>
            <person name="Miki D."/>
            <person name="Li D."/>
            <person name="Tang Q."/>
            <person name="Xiao L."/>
            <person name="Rajput S."/>
            <person name="Deng P."/>
            <person name="Jia W."/>
            <person name="Huang R."/>
            <person name="Zhang M."/>
            <person name="Sun Y."/>
            <person name="Hu J."/>
            <person name="Fu X."/>
            <person name="Schnable P.S."/>
            <person name="Li F."/>
            <person name="Zhang H."/>
            <person name="Feng B."/>
            <person name="Zhu X."/>
            <person name="Liu R."/>
            <person name="Schnable J.C."/>
            <person name="Zhu J.-K."/>
            <person name="Zhang H."/>
        </authorList>
    </citation>
    <scope>NUCLEOTIDE SEQUENCE [LARGE SCALE GENOMIC DNA]</scope>
</reference>
<comment type="caution">
    <text evidence="2">The sequence shown here is derived from an EMBL/GenBank/DDBJ whole genome shotgun (WGS) entry which is preliminary data.</text>
</comment>
<feature type="region of interest" description="Disordered" evidence="1">
    <location>
        <begin position="117"/>
        <end position="148"/>
    </location>
</feature>
<feature type="compositionally biased region" description="Polar residues" evidence="1">
    <location>
        <begin position="118"/>
        <end position="131"/>
    </location>
</feature>